<organism evidence="5 6">
    <name type="scientific">Mumia zhuanghuii</name>
    <dbReference type="NCBI Taxonomy" id="2585211"/>
    <lineage>
        <taxon>Bacteria</taxon>
        <taxon>Bacillati</taxon>
        <taxon>Actinomycetota</taxon>
        <taxon>Actinomycetes</taxon>
        <taxon>Propionibacteriales</taxon>
        <taxon>Nocardioidaceae</taxon>
        <taxon>Mumia</taxon>
    </lineage>
</organism>
<evidence type="ECO:0000256" key="2">
    <source>
        <dbReference type="ARBA" id="ARBA00022598"/>
    </source>
</evidence>
<name>A0A5Q6RY79_9ACTN</name>
<evidence type="ECO:0000313" key="5">
    <source>
        <dbReference type="EMBL" id="KAA1423030.1"/>
    </source>
</evidence>
<dbReference type="InterPro" id="IPR025110">
    <property type="entry name" value="AMP-bd_C"/>
</dbReference>
<feature type="domain" description="AMP-binding enzyme C-terminal" evidence="4">
    <location>
        <begin position="445"/>
        <end position="520"/>
    </location>
</feature>
<dbReference type="PROSITE" id="PS00455">
    <property type="entry name" value="AMP_BINDING"/>
    <property type="match status" value="1"/>
</dbReference>
<comment type="similarity">
    <text evidence="1">Belongs to the ATP-dependent AMP-binding enzyme family.</text>
</comment>
<dbReference type="InterPro" id="IPR000873">
    <property type="entry name" value="AMP-dep_synth/lig_dom"/>
</dbReference>
<dbReference type="OrthoDB" id="9803968at2"/>
<keyword evidence="2 5" id="KW-0436">Ligase</keyword>
<dbReference type="PANTHER" id="PTHR43201:SF5">
    <property type="entry name" value="MEDIUM-CHAIN ACYL-COA LIGASE ACSF2, MITOCHONDRIAL"/>
    <property type="match status" value="1"/>
</dbReference>
<gene>
    <name evidence="5" type="ORF">FE697_012920</name>
</gene>
<dbReference type="Gene3D" id="3.30.300.30">
    <property type="match status" value="1"/>
</dbReference>
<sequence length="549" mass="58265">MSQTSAVPTNGRRRIGSLAYWEADRLDDVLEESLPQMLARRLPELGDAPALRWREDGAWRELSYAALDRDARTIAGALAGRFAPGDRVGVWGRNSVSYVLLHYACAYAGTILTPLNTGWSDDEVRHGVGLTTPSIVFAGATVAGDDLEPRATGLVGGIEVVALDDLLPWAASQPVGDLPVVAPEDPFLIQFTSGTTGRAKGAVVSHRAAVNGAFQRNHHDVIGDDDVWLNPVPYHHIGGSCFVVFGGPLGGGSFVVVDRWNPSEATDLLRTGVITRLGGVPTMLVDLLDRLGDDARDAGIASVGLGGATVSRAVVERIRDQLGAPTVIGYGQSECPLITSTDVADDPETLSRTVGRPLPGATVRIADVLTGETCPVGVPGEIQVQSPNVMAGYWQDPEQTAATMTEDGFLRTGDVGAMDELGYIEFRDRAKDVIIRGGENIYPAEVEELLVQLPQVAAAVLVGVDDARLGETVAGVVVPVPGAEISTDELTAHLTGKVARFKIPIAWRFVDQLPTTASGKIRRVTVRQETNEALATEPGNPEDLTTARS</sequence>
<dbReference type="SUPFAM" id="SSF56801">
    <property type="entry name" value="Acetyl-CoA synthetase-like"/>
    <property type="match status" value="1"/>
</dbReference>
<dbReference type="Gene3D" id="3.40.50.12780">
    <property type="entry name" value="N-terminal domain of ligase-like"/>
    <property type="match status" value="1"/>
</dbReference>
<dbReference type="GO" id="GO:0006631">
    <property type="term" value="P:fatty acid metabolic process"/>
    <property type="evidence" value="ECO:0007669"/>
    <property type="project" value="TreeGrafter"/>
</dbReference>
<dbReference type="PANTHER" id="PTHR43201">
    <property type="entry name" value="ACYL-COA SYNTHETASE"/>
    <property type="match status" value="1"/>
</dbReference>
<proteinExistence type="inferred from homology"/>
<dbReference type="RefSeq" id="WP_149769981.1">
    <property type="nucleotide sequence ID" value="NZ_VDFQ02000003.1"/>
</dbReference>
<protein>
    <submittedName>
        <fullName evidence="5">Acyl--CoA ligase</fullName>
    </submittedName>
</protein>
<reference evidence="5 6" key="1">
    <citation type="submission" date="2019-09" db="EMBL/GenBank/DDBJ databases">
        <title>Mumia zhuanghuii sp. nov. isolated from the intestinal contents of plateau pika (Ochotona curzoniae) in the Qinghai-Tibet plateau of China.</title>
        <authorList>
            <person name="Tian Z."/>
        </authorList>
    </citation>
    <scope>NUCLEOTIDE SEQUENCE [LARGE SCALE GENOMIC DNA]</scope>
    <source>
        <strain evidence="6">350</strain>
    </source>
</reference>
<comment type="caution">
    <text evidence="5">The sequence shown here is derived from an EMBL/GenBank/DDBJ whole genome shotgun (WGS) entry which is preliminary data.</text>
</comment>
<dbReference type="InterPro" id="IPR020845">
    <property type="entry name" value="AMP-binding_CS"/>
</dbReference>
<dbReference type="Pfam" id="PF13193">
    <property type="entry name" value="AMP-binding_C"/>
    <property type="match status" value="1"/>
</dbReference>
<dbReference type="Proteomes" id="UP000307768">
    <property type="component" value="Unassembled WGS sequence"/>
</dbReference>
<dbReference type="EMBL" id="VDFQ02000003">
    <property type="protein sequence ID" value="KAA1423030.1"/>
    <property type="molecule type" value="Genomic_DNA"/>
</dbReference>
<evidence type="ECO:0000259" key="4">
    <source>
        <dbReference type="Pfam" id="PF13193"/>
    </source>
</evidence>
<dbReference type="AlphaFoldDB" id="A0A5Q6RY79"/>
<accession>A0A5Q6RY79</accession>
<feature type="domain" description="AMP-dependent synthetase/ligase" evidence="3">
    <location>
        <begin position="44"/>
        <end position="394"/>
    </location>
</feature>
<dbReference type="Pfam" id="PF00501">
    <property type="entry name" value="AMP-binding"/>
    <property type="match status" value="1"/>
</dbReference>
<evidence type="ECO:0000313" key="6">
    <source>
        <dbReference type="Proteomes" id="UP000307768"/>
    </source>
</evidence>
<evidence type="ECO:0000256" key="1">
    <source>
        <dbReference type="ARBA" id="ARBA00006432"/>
    </source>
</evidence>
<dbReference type="GO" id="GO:0031956">
    <property type="term" value="F:medium-chain fatty acid-CoA ligase activity"/>
    <property type="evidence" value="ECO:0007669"/>
    <property type="project" value="TreeGrafter"/>
</dbReference>
<dbReference type="InterPro" id="IPR045851">
    <property type="entry name" value="AMP-bd_C_sf"/>
</dbReference>
<evidence type="ECO:0000259" key="3">
    <source>
        <dbReference type="Pfam" id="PF00501"/>
    </source>
</evidence>
<dbReference type="InterPro" id="IPR042099">
    <property type="entry name" value="ANL_N_sf"/>
</dbReference>